<evidence type="ECO:0000256" key="4">
    <source>
        <dbReference type="ARBA" id="ARBA00022519"/>
    </source>
</evidence>
<dbReference type="InterPro" id="IPR017790">
    <property type="entry name" value="Penicillin-binding_protein_2"/>
</dbReference>
<evidence type="ECO:0000256" key="1">
    <source>
        <dbReference type="ARBA" id="ARBA00004167"/>
    </source>
</evidence>
<evidence type="ECO:0000256" key="11">
    <source>
        <dbReference type="ARBA" id="ARBA00022989"/>
    </source>
</evidence>
<name>A0A2S8B5T5_9SPHN</name>
<dbReference type="PANTHER" id="PTHR30627">
    <property type="entry name" value="PEPTIDOGLYCAN D,D-TRANSPEPTIDASE"/>
    <property type="match status" value="1"/>
</dbReference>
<dbReference type="GO" id="GO:0006508">
    <property type="term" value="P:proteolysis"/>
    <property type="evidence" value="ECO:0007669"/>
    <property type="project" value="UniProtKB-KW"/>
</dbReference>
<dbReference type="Pfam" id="PF00905">
    <property type="entry name" value="Transpeptidase"/>
    <property type="match status" value="1"/>
</dbReference>
<evidence type="ECO:0000313" key="17">
    <source>
        <dbReference type="Proteomes" id="UP000238954"/>
    </source>
</evidence>
<keyword evidence="10" id="KW-0573">Peptidoglycan synthesis</keyword>
<dbReference type="Pfam" id="PF03717">
    <property type="entry name" value="PBP_dimer"/>
    <property type="match status" value="1"/>
</dbReference>
<dbReference type="InterPro" id="IPR036138">
    <property type="entry name" value="PBP_dimer_sf"/>
</dbReference>
<keyword evidence="6" id="KW-0645">Protease</keyword>
<evidence type="ECO:0000256" key="9">
    <source>
        <dbReference type="ARBA" id="ARBA00022960"/>
    </source>
</evidence>
<feature type="domain" description="Penicillin-binding protein dimerisation" evidence="15">
    <location>
        <begin position="65"/>
        <end position="236"/>
    </location>
</feature>
<dbReference type="GO" id="GO:0008360">
    <property type="term" value="P:regulation of cell shape"/>
    <property type="evidence" value="ECO:0007669"/>
    <property type="project" value="UniProtKB-KW"/>
</dbReference>
<dbReference type="InterPro" id="IPR001460">
    <property type="entry name" value="PCN-bd_Tpept"/>
</dbReference>
<dbReference type="SUPFAM" id="SSF56519">
    <property type="entry name" value="Penicillin binding protein dimerisation domain"/>
    <property type="match status" value="1"/>
</dbReference>
<protein>
    <submittedName>
        <fullName evidence="16">Penicillin-binding protein 2</fullName>
    </submittedName>
</protein>
<dbReference type="InterPro" id="IPR012338">
    <property type="entry name" value="Beta-lactam/transpept-like"/>
</dbReference>
<dbReference type="InterPro" id="IPR005311">
    <property type="entry name" value="PBP_dimer"/>
</dbReference>
<organism evidence="16 17">
    <name type="scientific">Sphingopyxis lindanitolerans</name>
    <dbReference type="NCBI Taxonomy" id="2054227"/>
    <lineage>
        <taxon>Bacteria</taxon>
        <taxon>Pseudomonadati</taxon>
        <taxon>Pseudomonadota</taxon>
        <taxon>Alphaproteobacteria</taxon>
        <taxon>Sphingomonadales</taxon>
        <taxon>Sphingomonadaceae</taxon>
        <taxon>Sphingopyxis</taxon>
    </lineage>
</organism>
<keyword evidence="7" id="KW-0812">Transmembrane</keyword>
<evidence type="ECO:0000256" key="2">
    <source>
        <dbReference type="ARBA" id="ARBA00004236"/>
    </source>
</evidence>
<dbReference type="NCBIfam" id="TIGR03423">
    <property type="entry name" value="pbp2_mrdA"/>
    <property type="match status" value="1"/>
</dbReference>
<evidence type="ECO:0000256" key="6">
    <source>
        <dbReference type="ARBA" id="ARBA00022670"/>
    </source>
</evidence>
<evidence type="ECO:0000256" key="3">
    <source>
        <dbReference type="ARBA" id="ARBA00022475"/>
    </source>
</evidence>
<dbReference type="PANTHER" id="PTHR30627:SF2">
    <property type="entry name" value="PEPTIDOGLYCAN D,D-TRANSPEPTIDASE MRDA"/>
    <property type="match status" value="1"/>
</dbReference>
<feature type="domain" description="Penicillin-binding protein transpeptidase" evidence="14">
    <location>
        <begin position="269"/>
        <end position="589"/>
    </location>
</feature>
<dbReference type="Gene3D" id="3.30.1390.30">
    <property type="entry name" value="Penicillin-binding protein 2a, domain 3"/>
    <property type="match status" value="1"/>
</dbReference>
<dbReference type="RefSeq" id="WP_105997972.1">
    <property type="nucleotide sequence ID" value="NZ_CM009578.1"/>
</dbReference>
<dbReference type="Proteomes" id="UP000238954">
    <property type="component" value="Chromosome"/>
</dbReference>
<dbReference type="GO" id="GO:0009252">
    <property type="term" value="P:peptidoglycan biosynthetic process"/>
    <property type="evidence" value="ECO:0007669"/>
    <property type="project" value="UniProtKB-KW"/>
</dbReference>
<dbReference type="GO" id="GO:0005886">
    <property type="term" value="C:plasma membrane"/>
    <property type="evidence" value="ECO:0007669"/>
    <property type="project" value="UniProtKB-SubCell"/>
</dbReference>
<proteinExistence type="predicted"/>
<reference evidence="17" key="1">
    <citation type="submission" date="2017-11" db="EMBL/GenBank/DDBJ databases">
        <title>The complete genome sequence of Sphingopyxis pomeranensis sp. nov. strain WS5A3p.</title>
        <authorList>
            <person name="Kaminski M.A."/>
        </authorList>
    </citation>
    <scope>NUCLEOTIDE SEQUENCE [LARGE SCALE GENOMIC DNA]</scope>
    <source>
        <strain evidence="17">WS5A3p</strain>
    </source>
</reference>
<comment type="caution">
    <text evidence="16">The sequence shown here is derived from an EMBL/GenBank/DDBJ whole genome shotgun (WGS) entry which is preliminary data.</text>
</comment>
<evidence type="ECO:0000313" key="16">
    <source>
        <dbReference type="EMBL" id="PQM27710.1"/>
    </source>
</evidence>
<dbReference type="InterPro" id="IPR050515">
    <property type="entry name" value="Beta-lactam/transpept"/>
</dbReference>
<keyword evidence="4" id="KW-0997">Cell inner membrane</keyword>
<evidence type="ECO:0000256" key="5">
    <source>
        <dbReference type="ARBA" id="ARBA00022645"/>
    </source>
</evidence>
<comment type="subcellular location">
    <subcellularLocation>
        <location evidence="2">Cell membrane</location>
    </subcellularLocation>
    <subcellularLocation>
        <location evidence="1">Membrane</location>
        <topology evidence="1">Single-pass membrane protein</topology>
    </subcellularLocation>
</comment>
<dbReference type="OrthoDB" id="9766847at2"/>
<dbReference type="GO" id="GO:0009002">
    <property type="term" value="F:serine-type D-Ala-D-Ala carboxypeptidase activity"/>
    <property type="evidence" value="ECO:0007669"/>
    <property type="project" value="InterPro"/>
</dbReference>
<dbReference type="GO" id="GO:0071972">
    <property type="term" value="F:peptidoglycan L,D-transpeptidase activity"/>
    <property type="evidence" value="ECO:0007669"/>
    <property type="project" value="TreeGrafter"/>
</dbReference>
<keyword evidence="17" id="KW-1185">Reference proteome</keyword>
<keyword evidence="13" id="KW-0961">Cell wall biogenesis/degradation</keyword>
<keyword evidence="5" id="KW-0121">Carboxypeptidase</keyword>
<gene>
    <name evidence="16" type="primary">mrdA</name>
    <name evidence="16" type="ORF">CVO77_03855</name>
</gene>
<evidence type="ECO:0000256" key="10">
    <source>
        <dbReference type="ARBA" id="ARBA00022984"/>
    </source>
</evidence>
<dbReference type="GO" id="GO:0008658">
    <property type="term" value="F:penicillin binding"/>
    <property type="evidence" value="ECO:0007669"/>
    <property type="project" value="InterPro"/>
</dbReference>
<keyword evidence="11" id="KW-1133">Transmembrane helix</keyword>
<evidence type="ECO:0000256" key="13">
    <source>
        <dbReference type="ARBA" id="ARBA00023316"/>
    </source>
</evidence>
<dbReference type="EMBL" id="PHFW01000002">
    <property type="protein sequence ID" value="PQM27710.1"/>
    <property type="molecule type" value="Genomic_DNA"/>
</dbReference>
<keyword evidence="8" id="KW-0378">Hydrolase</keyword>
<evidence type="ECO:0000256" key="8">
    <source>
        <dbReference type="ARBA" id="ARBA00022801"/>
    </source>
</evidence>
<evidence type="ECO:0000256" key="12">
    <source>
        <dbReference type="ARBA" id="ARBA00023136"/>
    </source>
</evidence>
<keyword evidence="12" id="KW-0472">Membrane</keyword>
<keyword evidence="3" id="KW-1003">Cell membrane</keyword>
<dbReference type="Gene3D" id="3.90.1310.10">
    <property type="entry name" value="Penicillin-binding protein 2a (Domain 2)"/>
    <property type="match status" value="1"/>
</dbReference>
<evidence type="ECO:0000259" key="15">
    <source>
        <dbReference type="Pfam" id="PF03717"/>
    </source>
</evidence>
<keyword evidence="9" id="KW-0133">Cell shape</keyword>
<accession>A0A2S8B5T5</accession>
<dbReference type="AlphaFoldDB" id="A0A2S8B5T5"/>
<dbReference type="Gene3D" id="3.40.710.10">
    <property type="entry name" value="DD-peptidase/beta-lactamase superfamily"/>
    <property type="match status" value="1"/>
</dbReference>
<sequence>MFGKKSPPITEAWRGITFTRRAIVVGGAQAALFGALAVRMGYISIIDNERYVLESESNRVNLTLIPPRRGWIVDRQGKALANNRVSLRVDIIPDRLHNKDLVLGQLRTMLRLDGDAMQRIERDLKAASGFQPVAIAEDVTEQDYASVLVHLPELPGVAPARGFARYYPTGAAVGHLVGYVGAPSAEEYQEAKDPIYITPGFKIGKQAIEKYFEPVLRGKPGAKRVEVTARGKVVRDLSTQPDVQGKTVHLTIDADLQHYAARRIGPESGSVVVIDCLTGDLLAMASMPSFDPNSFSSGIGVAEYKWLSQNDHVPLRNKTLSGLYPPGSTVKPMVAMSFLEAGLSPEATTFCGGGLRVGNRVFHCWNRRGHGQVNMSKGIYQSCDVYFYHFAQQMGMDVIAAMAKRLGMGEKFALPVPSQSFGTVPSPEWKMKKYDRPWAISDTVNATIGQGYMLANPTQLAVMASRLATGNVVMPHLTMAANRPAMQSLGFSADHIGIVREAMNQVVNGAGTAGRARLPIEDVKMAGKTGTAQVVSLSVGGGKGGLWKHRDHGLFIAFAPFDAPRYAAAVVIEHGGGSGAAYPIARDVMTFLFDRDKAMEALTGFETGWGGTIEERMARDFAIWKAGAARPAPEDAA</sequence>
<dbReference type="GO" id="GO:0071555">
    <property type="term" value="P:cell wall organization"/>
    <property type="evidence" value="ECO:0007669"/>
    <property type="project" value="UniProtKB-KW"/>
</dbReference>
<evidence type="ECO:0000256" key="7">
    <source>
        <dbReference type="ARBA" id="ARBA00022692"/>
    </source>
</evidence>
<dbReference type="SUPFAM" id="SSF56601">
    <property type="entry name" value="beta-lactamase/transpeptidase-like"/>
    <property type="match status" value="1"/>
</dbReference>
<evidence type="ECO:0000259" key="14">
    <source>
        <dbReference type="Pfam" id="PF00905"/>
    </source>
</evidence>